<evidence type="ECO:0000256" key="1">
    <source>
        <dbReference type="SAM" id="MobiDB-lite"/>
    </source>
</evidence>
<evidence type="ECO:0000313" key="3">
    <source>
        <dbReference type="Proteomes" id="UP001279734"/>
    </source>
</evidence>
<evidence type="ECO:0000313" key="2">
    <source>
        <dbReference type="EMBL" id="GMH07491.1"/>
    </source>
</evidence>
<protein>
    <submittedName>
        <fullName evidence="2">Uncharacterized protein</fullName>
    </submittedName>
</protein>
<dbReference type="AlphaFoldDB" id="A0AAD3SB46"/>
<comment type="caution">
    <text evidence="2">The sequence shown here is derived from an EMBL/GenBank/DDBJ whole genome shotgun (WGS) entry which is preliminary data.</text>
</comment>
<reference evidence="2" key="1">
    <citation type="submission" date="2023-05" db="EMBL/GenBank/DDBJ databases">
        <title>Nepenthes gracilis genome sequencing.</title>
        <authorList>
            <person name="Fukushima K."/>
        </authorList>
    </citation>
    <scope>NUCLEOTIDE SEQUENCE</scope>
    <source>
        <strain evidence="2">SING2019-196</strain>
    </source>
</reference>
<organism evidence="2 3">
    <name type="scientific">Nepenthes gracilis</name>
    <name type="common">Slender pitcher plant</name>
    <dbReference type="NCBI Taxonomy" id="150966"/>
    <lineage>
        <taxon>Eukaryota</taxon>
        <taxon>Viridiplantae</taxon>
        <taxon>Streptophyta</taxon>
        <taxon>Embryophyta</taxon>
        <taxon>Tracheophyta</taxon>
        <taxon>Spermatophyta</taxon>
        <taxon>Magnoliopsida</taxon>
        <taxon>eudicotyledons</taxon>
        <taxon>Gunneridae</taxon>
        <taxon>Pentapetalae</taxon>
        <taxon>Caryophyllales</taxon>
        <taxon>Nepenthaceae</taxon>
        <taxon>Nepenthes</taxon>
    </lineage>
</organism>
<proteinExistence type="predicted"/>
<sequence length="120" mass="12838">MSTALTGSRRFLSSKKPATRPIYIQNVQLPQDPYSSGSKGIIQPILLQACQIMAPGQSTNQPPGNMVPASKGQSQHSPKSGKRNCDRPTRPNQPGTSIGGRRDSISNAPSSIHETRIKCG</sequence>
<gene>
    <name evidence="2" type="ORF">Nepgr_009331</name>
</gene>
<feature type="region of interest" description="Disordered" evidence="1">
    <location>
        <begin position="54"/>
        <end position="120"/>
    </location>
</feature>
<feature type="region of interest" description="Disordered" evidence="1">
    <location>
        <begin position="1"/>
        <end position="21"/>
    </location>
</feature>
<dbReference type="Proteomes" id="UP001279734">
    <property type="component" value="Unassembled WGS sequence"/>
</dbReference>
<dbReference type="EMBL" id="BSYO01000007">
    <property type="protein sequence ID" value="GMH07491.1"/>
    <property type="molecule type" value="Genomic_DNA"/>
</dbReference>
<keyword evidence="3" id="KW-1185">Reference proteome</keyword>
<accession>A0AAD3SB46</accession>
<name>A0AAD3SB46_NEPGR</name>